<comment type="caution">
    <text evidence="1">The sequence shown here is derived from an EMBL/GenBank/DDBJ whole genome shotgun (WGS) entry which is preliminary data.</text>
</comment>
<dbReference type="PANTHER" id="PTHR11362:SF82">
    <property type="entry name" value="PHOSPHATIDYLETHANOLAMINE-BINDING PROTEIN 4"/>
    <property type="match status" value="1"/>
</dbReference>
<organism evidence="1 2">
    <name type="scientific">Phascolomyces articulosus</name>
    <dbReference type="NCBI Taxonomy" id="60185"/>
    <lineage>
        <taxon>Eukaryota</taxon>
        <taxon>Fungi</taxon>
        <taxon>Fungi incertae sedis</taxon>
        <taxon>Mucoromycota</taxon>
        <taxon>Mucoromycotina</taxon>
        <taxon>Mucoromycetes</taxon>
        <taxon>Mucorales</taxon>
        <taxon>Lichtheimiaceae</taxon>
        <taxon>Phascolomyces</taxon>
    </lineage>
</organism>
<accession>A0AAD5K2Z2</accession>
<protein>
    <submittedName>
        <fullName evidence="1">Phosphatidylethanolamine-binding protein</fullName>
    </submittedName>
</protein>
<keyword evidence="2" id="KW-1185">Reference proteome</keyword>
<proteinExistence type="predicted"/>
<dbReference type="AlphaFoldDB" id="A0AAD5K2Z2"/>
<dbReference type="CDD" id="cd00866">
    <property type="entry name" value="PEBP_euk"/>
    <property type="match status" value="1"/>
</dbReference>
<dbReference type="InterPro" id="IPR035810">
    <property type="entry name" value="PEBP_euk"/>
</dbReference>
<sequence length="178" mass="19993">MPLLTNEMNMSMAFKKAQLTPQNFTPTIMLDIKYENDQDVALGNELSLQDTVNPPEVFFLPADESGFYTLMMVDPDAPSAQDNHNGPFRHWIVTNIPGSSSQINGTTATQLSSYYKPAPPSGTGPHRYIFLLYKQQLGELQKNTTMIQESRARFDFQQFATQNQLLLVGVNFFKASCS</sequence>
<evidence type="ECO:0000313" key="2">
    <source>
        <dbReference type="Proteomes" id="UP001209540"/>
    </source>
</evidence>
<dbReference type="EMBL" id="JAIXMP010000027">
    <property type="protein sequence ID" value="KAI9252927.1"/>
    <property type="molecule type" value="Genomic_DNA"/>
</dbReference>
<dbReference type="PANTHER" id="PTHR11362">
    <property type="entry name" value="PHOSPHATIDYLETHANOLAMINE-BINDING PROTEIN"/>
    <property type="match status" value="1"/>
</dbReference>
<dbReference type="Pfam" id="PF01161">
    <property type="entry name" value="PBP"/>
    <property type="match status" value="1"/>
</dbReference>
<dbReference type="Gene3D" id="3.90.280.10">
    <property type="entry name" value="PEBP-like"/>
    <property type="match status" value="1"/>
</dbReference>
<dbReference type="InterPro" id="IPR008914">
    <property type="entry name" value="PEBP"/>
</dbReference>
<reference evidence="1" key="2">
    <citation type="submission" date="2023-02" db="EMBL/GenBank/DDBJ databases">
        <authorList>
            <consortium name="DOE Joint Genome Institute"/>
            <person name="Mondo S.J."/>
            <person name="Chang Y."/>
            <person name="Wang Y."/>
            <person name="Ahrendt S."/>
            <person name="Andreopoulos W."/>
            <person name="Barry K."/>
            <person name="Beard J."/>
            <person name="Benny G.L."/>
            <person name="Blankenship S."/>
            <person name="Bonito G."/>
            <person name="Cuomo C."/>
            <person name="Desiro A."/>
            <person name="Gervers K.A."/>
            <person name="Hundley H."/>
            <person name="Kuo A."/>
            <person name="LaButti K."/>
            <person name="Lang B.F."/>
            <person name="Lipzen A."/>
            <person name="O'Donnell K."/>
            <person name="Pangilinan J."/>
            <person name="Reynolds N."/>
            <person name="Sandor L."/>
            <person name="Smith M.W."/>
            <person name="Tsang A."/>
            <person name="Grigoriev I.V."/>
            <person name="Stajich J.E."/>
            <person name="Spatafora J.W."/>
        </authorList>
    </citation>
    <scope>NUCLEOTIDE SEQUENCE</scope>
    <source>
        <strain evidence="1">RSA 2281</strain>
    </source>
</reference>
<name>A0AAD5K2Z2_9FUNG</name>
<reference evidence="1" key="1">
    <citation type="journal article" date="2022" name="IScience">
        <title>Evolution of zygomycete secretomes and the origins of terrestrial fungal ecologies.</title>
        <authorList>
            <person name="Chang Y."/>
            <person name="Wang Y."/>
            <person name="Mondo S."/>
            <person name="Ahrendt S."/>
            <person name="Andreopoulos W."/>
            <person name="Barry K."/>
            <person name="Beard J."/>
            <person name="Benny G.L."/>
            <person name="Blankenship S."/>
            <person name="Bonito G."/>
            <person name="Cuomo C."/>
            <person name="Desiro A."/>
            <person name="Gervers K.A."/>
            <person name="Hundley H."/>
            <person name="Kuo A."/>
            <person name="LaButti K."/>
            <person name="Lang B.F."/>
            <person name="Lipzen A."/>
            <person name="O'Donnell K."/>
            <person name="Pangilinan J."/>
            <person name="Reynolds N."/>
            <person name="Sandor L."/>
            <person name="Smith M.E."/>
            <person name="Tsang A."/>
            <person name="Grigoriev I.V."/>
            <person name="Stajich J.E."/>
            <person name="Spatafora J.W."/>
        </authorList>
    </citation>
    <scope>NUCLEOTIDE SEQUENCE</scope>
    <source>
        <strain evidence="1">RSA 2281</strain>
    </source>
</reference>
<dbReference type="SUPFAM" id="SSF49777">
    <property type="entry name" value="PEBP-like"/>
    <property type="match status" value="1"/>
</dbReference>
<evidence type="ECO:0000313" key="1">
    <source>
        <dbReference type="EMBL" id="KAI9252927.1"/>
    </source>
</evidence>
<dbReference type="InterPro" id="IPR036610">
    <property type="entry name" value="PEBP-like_sf"/>
</dbReference>
<gene>
    <name evidence="1" type="ORF">BDA99DRAFT_587633</name>
</gene>
<dbReference type="Proteomes" id="UP001209540">
    <property type="component" value="Unassembled WGS sequence"/>
</dbReference>